<reference evidence="2 3" key="1">
    <citation type="submission" date="2019-11" db="EMBL/GenBank/DDBJ databases">
        <title>The genome sequence of Methylocystis heyeri.</title>
        <authorList>
            <person name="Oshkin I.Y."/>
            <person name="Miroshnikov K."/>
            <person name="Dedysh S.N."/>
        </authorList>
    </citation>
    <scope>NUCLEOTIDE SEQUENCE [LARGE SCALE GENOMIC DNA]</scope>
    <source>
        <strain evidence="2 3">H2</strain>
    </source>
</reference>
<dbReference type="KEGG" id="mhey:H2LOC_000575"/>
<organism evidence="2 3">
    <name type="scientific">Methylocystis heyeri</name>
    <dbReference type="NCBI Taxonomy" id="391905"/>
    <lineage>
        <taxon>Bacteria</taxon>
        <taxon>Pseudomonadati</taxon>
        <taxon>Pseudomonadota</taxon>
        <taxon>Alphaproteobacteria</taxon>
        <taxon>Hyphomicrobiales</taxon>
        <taxon>Methylocystaceae</taxon>
        <taxon>Methylocystis</taxon>
    </lineage>
</organism>
<dbReference type="EMBL" id="CP046052">
    <property type="protein sequence ID" value="QGM44315.1"/>
    <property type="molecule type" value="Genomic_DNA"/>
</dbReference>
<sequence>MTVGDGLLPKTEETRIHQAKSLLPALWSLSRPGMLLLSGWLGRRAVLLIPGACAGALSEAVLVAFIVFALYVAWERLGHRLNDPAR</sequence>
<accession>A0A6B8KB52</accession>
<evidence type="ECO:0000313" key="3">
    <source>
        <dbReference type="Proteomes" id="UP000309061"/>
    </source>
</evidence>
<keyword evidence="1" id="KW-1133">Transmembrane helix</keyword>
<dbReference type="Proteomes" id="UP000309061">
    <property type="component" value="Chromosome"/>
</dbReference>
<evidence type="ECO:0000256" key="1">
    <source>
        <dbReference type="SAM" id="Phobius"/>
    </source>
</evidence>
<dbReference type="AlphaFoldDB" id="A0A6B8KB52"/>
<dbReference type="RefSeq" id="WP_136494622.1">
    <property type="nucleotide sequence ID" value="NZ_CP046052.1"/>
</dbReference>
<keyword evidence="1" id="KW-0472">Membrane</keyword>
<proteinExistence type="predicted"/>
<evidence type="ECO:0000313" key="2">
    <source>
        <dbReference type="EMBL" id="QGM44315.1"/>
    </source>
</evidence>
<protein>
    <submittedName>
        <fullName evidence="2">Uncharacterized protein</fullName>
    </submittedName>
</protein>
<keyword evidence="3" id="KW-1185">Reference proteome</keyword>
<name>A0A6B8KB52_9HYPH</name>
<feature type="transmembrane region" description="Helical" evidence="1">
    <location>
        <begin position="47"/>
        <end position="74"/>
    </location>
</feature>
<keyword evidence="1" id="KW-0812">Transmembrane</keyword>
<gene>
    <name evidence="2" type="ORF">H2LOC_000575</name>
</gene>